<dbReference type="InterPro" id="IPR008670">
    <property type="entry name" value="CoA_reduct_LuxC"/>
</dbReference>
<proteinExistence type="predicted"/>
<dbReference type="RefSeq" id="WP_136927076.1">
    <property type="nucleotide sequence ID" value="NZ_SSMQ01000001.1"/>
</dbReference>
<dbReference type="Proteomes" id="UP000309215">
    <property type="component" value="Unassembled WGS sequence"/>
</dbReference>
<sequence>MSAEAEARARVLRVIAAGRRIQDPNDPLGAEARARLPEVTGLDPRGVELALSAHLETQPTDAEIDTLLARTGRAPRCHVVLAANVCTAPLRALVLAAATSPDIVVRPSRRDPVVTDLLVRALSADEAFVQTHHASLTRASTIAPAPGDELHVYGSDASIEAVTRGLPAGVCVRGHGTGIGLAIVGADAALDAAAEALAWDVVPFDQRGCLSPRFVLVEGGEPHVERFVQALDAALARAAERVPRGPLDPALAAEITLYGASMEAVGLFLARPSHAVGFDPSPRALVLPPAARVVHVVALAPEQAPKLLAPWAPFVTAVGAWDDGALARAVLERAPFARCSPLGAMQRPPLDGPVDLRPSRA</sequence>
<dbReference type="AlphaFoldDB" id="A0A4U1JM98"/>
<dbReference type="EMBL" id="SSMQ01000001">
    <property type="protein sequence ID" value="TKD13260.1"/>
    <property type="molecule type" value="Genomic_DNA"/>
</dbReference>
<dbReference type="Pfam" id="PF05893">
    <property type="entry name" value="LuxC"/>
    <property type="match status" value="1"/>
</dbReference>
<comment type="caution">
    <text evidence="2">The sequence shown here is derived from an EMBL/GenBank/DDBJ whole genome shotgun (WGS) entry which is preliminary data.</text>
</comment>
<dbReference type="GO" id="GO:0008218">
    <property type="term" value="P:bioluminescence"/>
    <property type="evidence" value="ECO:0007669"/>
    <property type="project" value="InterPro"/>
</dbReference>
<dbReference type="OrthoDB" id="5510691at2"/>
<protein>
    <submittedName>
        <fullName evidence="2">Proline dehydrogenase</fullName>
    </submittedName>
</protein>
<organism evidence="2 3">
    <name type="scientific">Polyangium fumosum</name>
    <dbReference type="NCBI Taxonomy" id="889272"/>
    <lineage>
        <taxon>Bacteria</taxon>
        <taxon>Pseudomonadati</taxon>
        <taxon>Myxococcota</taxon>
        <taxon>Polyangia</taxon>
        <taxon>Polyangiales</taxon>
        <taxon>Polyangiaceae</taxon>
        <taxon>Polyangium</taxon>
    </lineage>
</organism>
<evidence type="ECO:0000256" key="1">
    <source>
        <dbReference type="ARBA" id="ARBA00022857"/>
    </source>
</evidence>
<gene>
    <name evidence="2" type="ORF">E8A74_01540</name>
</gene>
<keyword evidence="3" id="KW-1185">Reference proteome</keyword>
<dbReference type="SUPFAM" id="SSF53720">
    <property type="entry name" value="ALDH-like"/>
    <property type="match status" value="1"/>
</dbReference>
<name>A0A4U1JM98_9BACT</name>
<evidence type="ECO:0000313" key="3">
    <source>
        <dbReference type="Proteomes" id="UP000309215"/>
    </source>
</evidence>
<dbReference type="GO" id="GO:0003995">
    <property type="term" value="F:acyl-CoA dehydrogenase activity"/>
    <property type="evidence" value="ECO:0007669"/>
    <property type="project" value="InterPro"/>
</dbReference>
<dbReference type="InterPro" id="IPR016161">
    <property type="entry name" value="Ald_DH/histidinol_DH"/>
</dbReference>
<keyword evidence="1" id="KW-0521">NADP</keyword>
<accession>A0A4U1JM98</accession>
<evidence type="ECO:0000313" key="2">
    <source>
        <dbReference type="EMBL" id="TKD13260.1"/>
    </source>
</evidence>
<reference evidence="2 3" key="1">
    <citation type="submission" date="2019-04" db="EMBL/GenBank/DDBJ databases">
        <authorList>
            <person name="Li Y."/>
            <person name="Wang J."/>
        </authorList>
    </citation>
    <scope>NUCLEOTIDE SEQUENCE [LARGE SCALE GENOMIC DNA]</scope>
    <source>
        <strain evidence="2 3">DSM 14668</strain>
    </source>
</reference>